<dbReference type="OrthoDB" id="9791419at2"/>
<protein>
    <submittedName>
        <fullName evidence="1">Uncharacterized protein</fullName>
    </submittedName>
</protein>
<accession>A0A6S6Y025</accession>
<dbReference type="PANTHER" id="PTHR33525">
    <property type="match status" value="1"/>
</dbReference>
<dbReference type="KEGG" id="doe:DENOEST_1364"/>
<dbReference type="InterPro" id="IPR013976">
    <property type="entry name" value="HDOD"/>
</dbReference>
<organism evidence="1 2">
    <name type="scientific">Denitratisoma oestradiolicum</name>
    <dbReference type="NCBI Taxonomy" id="311182"/>
    <lineage>
        <taxon>Bacteria</taxon>
        <taxon>Pseudomonadati</taxon>
        <taxon>Pseudomonadota</taxon>
        <taxon>Betaproteobacteria</taxon>
        <taxon>Nitrosomonadales</taxon>
        <taxon>Sterolibacteriaceae</taxon>
        <taxon>Denitratisoma</taxon>
    </lineage>
</organism>
<evidence type="ECO:0000313" key="2">
    <source>
        <dbReference type="Proteomes" id="UP000515733"/>
    </source>
</evidence>
<dbReference type="Pfam" id="PF08668">
    <property type="entry name" value="HDOD"/>
    <property type="match status" value="1"/>
</dbReference>
<dbReference type="InterPro" id="IPR052340">
    <property type="entry name" value="RNase_Y/CdgJ"/>
</dbReference>
<dbReference type="Proteomes" id="UP000515733">
    <property type="component" value="Chromosome"/>
</dbReference>
<dbReference type="Gene3D" id="1.10.3210.10">
    <property type="entry name" value="Hypothetical protein af1432"/>
    <property type="match status" value="1"/>
</dbReference>
<reference evidence="1 2" key="1">
    <citation type="submission" date="2020-03" db="EMBL/GenBank/DDBJ databases">
        <authorList>
            <consortium name="Genoscope - CEA"/>
            <person name="William W."/>
        </authorList>
    </citation>
    <scope>NUCLEOTIDE SEQUENCE [LARGE SCALE GENOMIC DNA]</scope>
    <source>
        <strain evidence="2">DSM 16959</strain>
    </source>
</reference>
<keyword evidence="2" id="KW-1185">Reference proteome</keyword>
<sequence length="282" mass="31178">MLTSYQMHWGVEQWSAFLKIEDIPIMPASRQFILAIAEEKGEDVSPRELAVIVTSDPFLALRVLRAAEARRSRVLGRDATTPIASIMQTGLDRLMEIVDSSPLCDDSLPGLTECESRCAMASFIARSWASCRSDISPDEVALAALLAEIGEMMLWHFAPEIPQKALEELRSGRAFRTLQAQQQAAGFSFKLLSLALADAWELPHLLTMLIRGADNARANIARLANDTARHIQTNPENPAIPSDIIGIRELVPSASYRTLITPLPISDEFREVVLDAITRTTQ</sequence>
<dbReference type="RefSeq" id="WP_145769636.1">
    <property type="nucleotide sequence ID" value="NZ_LR778301.1"/>
</dbReference>
<proteinExistence type="predicted"/>
<dbReference type="AlphaFoldDB" id="A0A6S6Y025"/>
<dbReference type="EMBL" id="LR778301">
    <property type="protein sequence ID" value="CAB1368529.1"/>
    <property type="molecule type" value="Genomic_DNA"/>
</dbReference>
<dbReference type="PANTHER" id="PTHR33525:SF3">
    <property type="entry name" value="RIBONUCLEASE Y"/>
    <property type="match status" value="1"/>
</dbReference>
<gene>
    <name evidence="1" type="ORF">DENOEST_1364</name>
</gene>
<dbReference type="SUPFAM" id="SSF109604">
    <property type="entry name" value="HD-domain/PDEase-like"/>
    <property type="match status" value="1"/>
</dbReference>
<name>A0A6S6Y025_9PROT</name>
<evidence type="ECO:0000313" key="1">
    <source>
        <dbReference type="EMBL" id="CAB1368529.1"/>
    </source>
</evidence>
<dbReference type="PROSITE" id="PS51833">
    <property type="entry name" value="HDOD"/>
    <property type="match status" value="1"/>
</dbReference>